<dbReference type="GO" id="GO:0003682">
    <property type="term" value="F:chromatin binding"/>
    <property type="evidence" value="ECO:0007669"/>
    <property type="project" value="TreeGrafter"/>
</dbReference>
<gene>
    <name evidence="13" type="primary">NCAPH</name>
</gene>
<keyword evidence="9 11" id="KW-0226">DNA condensation</keyword>
<name>A0A4X2LGT1_VOMUR</name>
<dbReference type="PIRSF" id="PIRSF017126">
    <property type="entry name" value="Condensin_H"/>
    <property type="match status" value="1"/>
</dbReference>
<evidence type="ECO:0000256" key="11">
    <source>
        <dbReference type="PIRNR" id="PIRNR017126"/>
    </source>
</evidence>
<keyword evidence="7 11" id="KW-0132">Cell division</keyword>
<dbReference type="STRING" id="29139.ENSVURP00010020152"/>
<reference evidence="13" key="3">
    <citation type="submission" date="2025-09" db="UniProtKB">
        <authorList>
            <consortium name="Ensembl"/>
        </authorList>
    </citation>
    <scope>IDENTIFICATION</scope>
</reference>
<reference evidence="14" key="1">
    <citation type="submission" date="2018-12" db="EMBL/GenBank/DDBJ databases">
        <authorList>
            <person name="Yazar S."/>
        </authorList>
    </citation>
    <scope>NUCLEOTIDE SEQUENCE [LARGE SCALE GENOMIC DNA]</scope>
</reference>
<comment type="similarity">
    <text evidence="3 11">Belongs to the CND2 (condensin subunit 2) family.</text>
</comment>
<evidence type="ECO:0000256" key="2">
    <source>
        <dbReference type="ARBA" id="ARBA00004496"/>
    </source>
</evidence>
<evidence type="ECO:0000256" key="10">
    <source>
        <dbReference type="ARBA" id="ARBA00023306"/>
    </source>
</evidence>
<evidence type="ECO:0000313" key="14">
    <source>
        <dbReference type="Proteomes" id="UP000314987"/>
    </source>
</evidence>
<feature type="region of interest" description="Disordered" evidence="12">
    <location>
        <begin position="662"/>
        <end position="681"/>
    </location>
</feature>
<reference evidence="13" key="2">
    <citation type="submission" date="2025-08" db="UniProtKB">
        <authorList>
            <consortium name="Ensembl"/>
        </authorList>
    </citation>
    <scope>IDENTIFICATION</scope>
</reference>
<feature type="compositionally biased region" description="Polar residues" evidence="12">
    <location>
        <begin position="72"/>
        <end position="84"/>
    </location>
</feature>
<dbReference type="PANTHER" id="PTHR13108:SF9">
    <property type="entry name" value="CONDENSIN COMPLEX SUBUNIT 2"/>
    <property type="match status" value="1"/>
</dbReference>
<feature type="region of interest" description="Disordered" evidence="12">
    <location>
        <begin position="186"/>
        <end position="217"/>
    </location>
</feature>
<dbReference type="InterPro" id="IPR022816">
    <property type="entry name" value="Condensin_barren_su2"/>
</dbReference>
<evidence type="ECO:0000256" key="6">
    <source>
        <dbReference type="ARBA" id="ARBA00022490"/>
    </source>
</evidence>
<keyword evidence="5" id="KW-0158">Chromosome</keyword>
<dbReference type="GO" id="GO:0005654">
    <property type="term" value="C:nucleoplasm"/>
    <property type="evidence" value="ECO:0007669"/>
    <property type="project" value="Ensembl"/>
</dbReference>
<evidence type="ECO:0000256" key="9">
    <source>
        <dbReference type="ARBA" id="ARBA00023067"/>
    </source>
</evidence>
<dbReference type="GO" id="GO:0000796">
    <property type="term" value="C:condensin complex"/>
    <property type="evidence" value="ECO:0007669"/>
    <property type="project" value="Ensembl"/>
</dbReference>
<protein>
    <recommendedName>
        <fullName evidence="4 11">Condensin complex subunit 2</fullName>
    </recommendedName>
</protein>
<dbReference type="GO" id="GO:0007076">
    <property type="term" value="P:mitotic chromosome condensation"/>
    <property type="evidence" value="ECO:0007669"/>
    <property type="project" value="Ensembl"/>
</dbReference>
<evidence type="ECO:0000313" key="13">
    <source>
        <dbReference type="Ensembl" id="ENSVURP00010020152.1"/>
    </source>
</evidence>
<dbReference type="Pfam" id="PF05786">
    <property type="entry name" value="Cnd2"/>
    <property type="match status" value="1"/>
</dbReference>
<feature type="region of interest" description="Disordered" evidence="12">
    <location>
        <begin position="1"/>
        <end position="94"/>
    </location>
</feature>
<keyword evidence="10 11" id="KW-0131">Cell cycle</keyword>
<dbReference type="GO" id="GO:1905821">
    <property type="term" value="P:positive regulation of chromosome condensation"/>
    <property type="evidence" value="ECO:0007669"/>
    <property type="project" value="Ensembl"/>
</dbReference>
<dbReference type="GeneTree" id="ENSGT00390000004149"/>
<dbReference type="OMA" id="FRKTCAD"/>
<organism evidence="13 14">
    <name type="scientific">Vombatus ursinus</name>
    <name type="common">Common wombat</name>
    <dbReference type="NCBI Taxonomy" id="29139"/>
    <lineage>
        <taxon>Eukaryota</taxon>
        <taxon>Metazoa</taxon>
        <taxon>Chordata</taxon>
        <taxon>Craniata</taxon>
        <taxon>Vertebrata</taxon>
        <taxon>Euteleostomi</taxon>
        <taxon>Mammalia</taxon>
        <taxon>Metatheria</taxon>
        <taxon>Diprotodontia</taxon>
        <taxon>Vombatidae</taxon>
        <taxon>Vombatus</taxon>
    </lineage>
</organism>
<proteinExistence type="inferred from homology"/>
<evidence type="ECO:0000256" key="4">
    <source>
        <dbReference type="ARBA" id="ARBA00016065"/>
    </source>
</evidence>
<feature type="region of interest" description="Disordered" evidence="12">
    <location>
        <begin position="528"/>
        <end position="613"/>
    </location>
</feature>
<feature type="compositionally biased region" description="Polar residues" evidence="12">
    <location>
        <begin position="8"/>
        <end position="35"/>
    </location>
</feature>
<evidence type="ECO:0000256" key="7">
    <source>
        <dbReference type="ARBA" id="ARBA00022618"/>
    </source>
</evidence>
<dbReference type="GO" id="GO:0005829">
    <property type="term" value="C:cytosol"/>
    <property type="evidence" value="ECO:0007669"/>
    <property type="project" value="Ensembl"/>
</dbReference>
<evidence type="ECO:0000256" key="5">
    <source>
        <dbReference type="ARBA" id="ARBA00022454"/>
    </source>
</evidence>
<feature type="compositionally biased region" description="Basic residues" evidence="12">
    <location>
        <begin position="208"/>
        <end position="217"/>
    </location>
</feature>
<evidence type="ECO:0000256" key="8">
    <source>
        <dbReference type="ARBA" id="ARBA00022776"/>
    </source>
</evidence>
<dbReference type="Ensembl" id="ENSVURT00010022946.1">
    <property type="protein sequence ID" value="ENSVURP00010020152.1"/>
    <property type="gene ID" value="ENSVURG00010015423.1"/>
</dbReference>
<dbReference type="Proteomes" id="UP000314987">
    <property type="component" value="Unassembled WGS sequence"/>
</dbReference>
<keyword evidence="8 11" id="KW-0498">Mitosis</keyword>
<evidence type="ECO:0000256" key="1">
    <source>
        <dbReference type="ARBA" id="ARBA00004286"/>
    </source>
</evidence>
<dbReference type="AlphaFoldDB" id="A0A4X2LGT1"/>
<dbReference type="GO" id="GO:0051301">
    <property type="term" value="P:cell division"/>
    <property type="evidence" value="ECO:0007669"/>
    <property type="project" value="UniProtKB-KW"/>
</dbReference>
<accession>A0A4X2LGT1</accession>
<feature type="compositionally biased region" description="Acidic residues" evidence="12">
    <location>
        <begin position="564"/>
        <end position="576"/>
    </location>
</feature>
<sequence>MGPVDLVTMSSAGLETAGHPSSISSPESVFLTPTSKHPPLNISGTPVLEDFPQNDDERERRQRRRSRVIDLQLSNTDSPHSVASPSIRKPDTPSLLVPKFTNTQIADHYSTCIKLSTENKITTKNAFGLHLIDFMTEILQQKDSEPTNFKVAAGTLDASTKIYAVRVDAVHADVYRVLGGLGKNAPSAEGADSQEADGSTVAPGTIKKVQKPKKKHQGKTIEQNLNNINVSEADRKYEIDPMFQKTAASFDECSTAGVFLCSLRCSDYRSELLFHSDVRPLSTAEPLKFPALGSVEVADLKTALLQCVEERQICPSLAEFQFSKWDSDALTESLSVLVDKFRKSDQLFDVNSEIEDSDSEECAGVPVEDDFDADIHDQTAGGDHEFRSCQKSSEFQNSRQEVISLGDGDIGTMCLHLSMKPGEYSYFSPRTMSMWAGPDHWCFKPRHKQDLTSQQEKKKKTTKKVFEINFEEEIDFNAHFRKTRAATTLAKSTLDNQSKKGTTLPSDFHYEIENIVQLNLKPGNKLRRMATQSASSEQDNEIEEYDYNNPNDTSEFCPAVPAADSDDGDDDDDDGPDGLFVGANGTQFDFTINPNTGFGNSQDNENDADENGLDNLINGELKLVAEPQKVNKIEIHYAKTAKKMDMKRLKQSMWNLLTDGPEKEAVAENETEPKGNLDTVPDEKIFSDLTKDLLKNLPPLMAQNLSVPLAFACLLHLANEKNLTLKVVEDLSDVLVIQGN</sequence>
<comment type="subcellular location">
    <subcellularLocation>
        <location evidence="1">Chromosome</location>
    </subcellularLocation>
    <subcellularLocation>
        <location evidence="2">Cytoplasm</location>
    </subcellularLocation>
</comment>
<feature type="compositionally biased region" description="Polar residues" evidence="12">
    <location>
        <begin position="584"/>
        <end position="603"/>
    </location>
</feature>
<comment type="function">
    <text evidence="11">Regulatory subunit of the condensin complex, a complex required for conversion of interphase chromatin into mitotic-like condense chromosomes.</text>
</comment>
<evidence type="ECO:0000256" key="3">
    <source>
        <dbReference type="ARBA" id="ARBA00009471"/>
    </source>
</evidence>
<keyword evidence="6" id="KW-0963">Cytoplasm</keyword>
<keyword evidence="14" id="KW-1185">Reference proteome</keyword>
<dbReference type="PANTHER" id="PTHR13108">
    <property type="entry name" value="CONDENSIN COMPLEX SUBUNIT 2"/>
    <property type="match status" value="1"/>
</dbReference>
<evidence type="ECO:0000256" key="12">
    <source>
        <dbReference type="SAM" id="MobiDB-lite"/>
    </source>
</evidence>